<reference evidence="7 8" key="1">
    <citation type="submission" date="2020-08" db="EMBL/GenBank/DDBJ databases">
        <title>Genomic Encyclopedia of Type Strains, Phase III (KMG-III): the genomes of soil and plant-associated and newly described type strains.</title>
        <authorList>
            <person name="Whitman W."/>
        </authorList>
    </citation>
    <scope>NUCLEOTIDE SEQUENCE [LARGE SCALE GENOMIC DNA]</scope>
    <source>
        <strain evidence="7 8">CECT 8712</strain>
    </source>
</reference>
<sequence length="609" mass="69163">MNPPVDWEKAASPNRAWNFHFHSWDFLSCVLAAHDRTGEPRYLSWAVQVVCDWARCHPQVAPGMAWYDTAIGLRGYRLGYVVERAARSEHVGDADLTLLLRCAELHLEALSDDRFFAPHSNHGFYVAAGQLALTRRLRGLPGLGMHRRQARERVRQLVRTQFTPGGIHREHSPGYHLVAAATFQKLLDTGLVGEEEFRPMLDRIQEALAWFVLPNGRLAMFGDTSHVSVLREEQPHIADPALTFAVTGGTRGKAPNDRWRSFPEAGYFIARDRWPKGPEDYADCSYLAQTAAFHSRTHKHADDLSMVWYDRGHEILVDAGKFGYLDQTTPDSDLGRAGFPYAHPSRVYVESTRAHNTVEIDGASYQRRGVTPYGSGIRRAGEHRGILYCGTHVRHNRTIRHARTLALLPGEWLLVHDWLWDTAERPHTYTQRFHFAPELDLSPVGDRFAADLPDTSRLHVVPLLPATALPPVKGQREPDLLGWISRRDGELRPCWTSAYQIAGEPSCSISTLMAFGRKAPEPGLSTVDKQGERVCLRWAHEGEDWTLSFGRPDRKDFYFHMEREAVPYEPTPLQRVVDWMRERLPVLPGDGLAEESRRESTAGRLYSRR</sequence>
<dbReference type="SUPFAM" id="SSF48230">
    <property type="entry name" value="Chondroitin AC/alginate lyase"/>
    <property type="match status" value="1"/>
</dbReference>
<evidence type="ECO:0000256" key="4">
    <source>
        <dbReference type="ARBA" id="ARBA00023239"/>
    </source>
</evidence>
<comment type="subcellular location">
    <subcellularLocation>
        <location evidence="1">Periplasm</location>
    </subcellularLocation>
</comment>
<dbReference type="AlphaFoldDB" id="A0A841ITA2"/>
<protein>
    <recommendedName>
        <fullName evidence="9">Heparin-sulfate lyase N-terminal domain-containing protein</fullName>
    </recommendedName>
</protein>
<dbReference type="PANTHER" id="PTHR39210">
    <property type="entry name" value="HEPARIN-SULFATE LYASE"/>
    <property type="match status" value="1"/>
</dbReference>
<feature type="domain" description="Heparinase II/III-like C-terminal" evidence="5">
    <location>
        <begin position="258"/>
        <end position="442"/>
    </location>
</feature>
<dbReference type="InterPro" id="IPR008929">
    <property type="entry name" value="Chondroitin_lyas"/>
</dbReference>
<dbReference type="GO" id="GO:0042597">
    <property type="term" value="C:periplasmic space"/>
    <property type="evidence" value="ECO:0007669"/>
    <property type="project" value="UniProtKB-SubCell"/>
</dbReference>
<dbReference type="EMBL" id="JACHJO010000004">
    <property type="protein sequence ID" value="MBB6119408.1"/>
    <property type="molecule type" value="Genomic_DNA"/>
</dbReference>
<gene>
    <name evidence="7" type="ORF">FHS13_001357</name>
</gene>
<dbReference type="PANTHER" id="PTHR39210:SF1">
    <property type="entry name" value="HEPARIN-SULFATE LYASE"/>
    <property type="match status" value="1"/>
</dbReference>
<dbReference type="InterPro" id="IPR012480">
    <property type="entry name" value="Hepar_II_III_C"/>
</dbReference>
<comment type="caution">
    <text evidence="7">The sequence shown here is derived from an EMBL/GenBank/DDBJ whole genome shotgun (WGS) entry which is preliminary data.</text>
</comment>
<keyword evidence="3" id="KW-0574">Periplasm</keyword>
<dbReference type="Gene3D" id="2.70.98.70">
    <property type="match status" value="1"/>
</dbReference>
<keyword evidence="8" id="KW-1185">Reference proteome</keyword>
<organism evidence="7 8">
    <name type="scientific">Nocardiopsis algeriensis</name>
    <dbReference type="NCBI Taxonomy" id="1478215"/>
    <lineage>
        <taxon>Bacteria</taxon>
        <taxon>Bacillati</taxon>
        <taxon>Actinomycetota</taxon>
        <taxon>Actinomycetes</taxon>
        <taxon>Streptosporangiales</taxon>
        <taxon>Nocardiopsidaceae</taxon>
        <taxon>Nocardiopsis</taxon>
    </lineage>
</organism>
<feature type="domain" description="Heparin-sulfate lyase N-terminal" evidence="6">
    <location>
        <begin position="5"/>
        <end position="228"/>
    </location>
</feature>
<name>A0A841ITA2_9ACTN</name>
<dbReference type="Gene3D" id="1.50.10.100">
    <property type="entry name" value="Chondroitin AC/alginate lyase"/>
    <property type="match status" value="1"/>
</dbReference>
<dbReference type="Pfam" id="PF07940">
    <property type="entry name" value="Hepar_II_III_C"/>
    <property type="match status" value="1"/>
</dbReference>
<accession>A0A841ITA2</accession>
<dbReference type="Proteomes" id="UP000536604">
    <property type="component" value="Unassembled WGS sequence"/>
</dbReference>
<evidence type="ECO:0000259" key="6">
    <source>
        <dbReference type="Pfam" id="PF16889"/>
    </source>
</evidence>
<dbReference type="GO" id="GO:0016829">
    <property type="term" value="F:lyase activity"/>
    <property type="evidence" value="ECO:0007669"/>
    <property type="project" value="UniProtKB-KW"/>
</dbReference>
<proteinExistence type="predicted"/>
<evidence type="ECO:0000256" key="3">
    <source>
        <dbReference type="ARBA" id="ARBA00022764"/>
    </source>
</evidence>
<evidence type="ECO:0000313" key="8">
    <source>
        <dbReference type="Proteomes" id="UP000536604"/>
    </source>
</evidence>
<dbReference type="InterPro" id="IPR031680">
    <property type="entry name" value="Hepar_II_III_N"/>
</dbReference>
<evidence type="ECO:0008006" key="9">
    <source>
        <dbReference type="Google" id="ProtNLM"/>
    </source>
</evidence>
<keyword evidence="2" id="KW-0732">Signal</keyword>
<evidence type="ECO:0000256" key="2">
    <source>
        <dbReference type="ARBA" id="ARBA00022729"/>
    </source>
</evidence>
<evidence type="ECO:0000259" key="5">
    <source>
        <dbReference type="Pfam" id="PF07940"/>
    </source>
</evidence>
<evidence type="ECO:0000313" key="7">
    <source>
        <dbReference type="EMBL" id="MBB6119408.1"/>
    </source>
</evidence>
<keyword evidence="4" id="KW-0456">Lyase</keyword>
<evidence type="ECO:0000256" key="1">
    <source>
        <dbReference type="ARBA" id="ARBA00004418"/>
    </source>
</evidence>
<dbReference type="Pfam" id="PF16889">
    <property type="entry name" value="Hepar_II_III_N"/>
    <property type="match status" value="1"/>
</dbReference>